<dbReference type="Gene3D" id="3.40.1190.10">
    <property type="entry name" value="Mur-like, catalytic domain"/>
    <property type="match status" value="1"/>
</dbReference>
<dbReference type="GO" id="GO:0140282">
    <property type="term" value="F:carbon-nitrogen ligase activity on lipid II"/>
    <property type="evidence" value="ECO:0007669"/>
    <property type="project" value="UniProtKB-UniRule"/>
</dbReference>
<comment type="pathway">
    <text evidence="1">Cell wall biogenesis; peptidoglycan biosynthesis.</text>
</comment>
<dbReference type="GO" id="GO:0005524">
    <property type="term" value="F:ATP binding"/>
    <property type="evidence" value="ECO:0007669"/>
    <property type="project" value="UniProtKB-UniRule"/>
</dbReference>
<dbReference type="AlphaFoldDB" id="A0A5C4U4P6"/>
<comment type="catalytic activity">
    <reaction evidence="1">
        <text>beta-D-GlcNAc-(1-&gt;4)-Mur2Ac(oyl-L-Ala-gamma-D-Glu-L-Lys-D-Ala-D-Ala)-di-trans,octa-cis-undecaprenyl diphosphate + ATP = beta-D-GlcNAc-(1-&gt;4)-Mur2Ac(oyl-L-Ala-gamma-D-O-P-Glu-L-Lys-D-Ala-D-Ala)-di-trans,octa-cis-undecaprenyl diphosphate + ADP</text>
        <dbReference type="Rhea" id="RHEA:59488"/>
        <dbReference type="ChEBI" id="CHEBI:30616"/>
        <dbReference type="ChEBI" id="CHEBI:60033"/>
        <dbReference type="ChEBI" id="CHEBI:143132"/>
        <dbReference type="ChEBI" id="CHEBI:456216"/>
    </reaction>
</comment>
<dbReference type="GO" id="GO:0071555">
    <property type="term" value="P:cell wall organization"/>
    <property type="evidence" value="ECO:0007669"/>
    <property type="project" value="UniProtKB-KW"/>
</dbReference>
<dbReference type="EC" id="6.3.5.13" evidence="1"/>
<reference evidence="4 5" key="1">
    <citation type="submission" date="2019-06" db="EMBL/GenBank/DDBJ databases">
        <authorList>
            <person name="Li J."/>
        </authorList>
    </citation>
    <scope>NUCLEOTIDE SEQUENCE [LARGE SCALE GENOMIC DNA]</scope>
    <source>
        <strain evidence="4 5">LMG 28165</strain>
    </source>
</reference>
<dbReference type="PANTHER" id="PTHR23135">
    <property type="entry name" value="MUR LIGASE FAMILY MEMBER"/>
    <property type="match status" value="1"/>
</dbReference>
<dbReference type="GO" id="GO:0008360">
    <property type="term" value="P:regulation of cell shape"/>
    <property type="evidence" value="ECO:0007669"/>
    <property type="project" value="UniProtKB-KW"/>
</dbReference>
<evidence type="ECO:0000259" key="3">
    <source>
        <dbReference type="Pfam" id="PF08353"/>
    </source>
</evidence>
<dbReference type="UniPathway" id="UPA00219"/>
<feature type="domain" description="Lipid II isoglutaminyl synthase (glutamine-hydrolyzing) subunit MurT C-terminal" evidence="3">
    <location>
        <begin position="315"/>
        <end position="413"/>
    </location>
</feature>
<dbReference type="Pfam" id="PF08245">
    <property type="entry name" value="Mur_ligase_M"/>
    <property type="match status" value="1"/>
</dbReference>
<feature type="active site" evidence="1">
    <location>
        <position position="349"/>
    </location>
</feature>
<comment type="catalytic activity">
    <reaction evidence="1">
        <text>beta-D-GlcNAc-(1-&gt;4)-Mur2Ac(oyl-L-Ala-gamma-D-O-P-Glu-L-Lys-D-Ala-D-Ala)-di-trans,octa-cis-undecaprenyl diphosphate + NH4(+) = beta-D-GlcNAc-(1-&gt;4)-Mur2Ac(oyl-L-Ala-D-isoglutaminyl-L-Lys-D-Ala-D-Ala)-di-trans,octa-cis-undecaprenyl diphosphate + phosphate + H(+)</text>
        <dbReference type="Rhea" id="RHEA:57932"/>
        <dbReference type="ChEBI" id="CHEBI:15378"/>
        <dbReference type="ChEBI" id="CHEBI:28938"/>
        <dbReference type="ChEBI" id="CHEBI:43474"/>
        <dbReference type="ChEBI" id="CHEBI:62233"/>
        <dbReference type="ChEBI" id="CHEBI:143132"/>
    </reaction>
</comment>
<proteinExistence type="inferred from homology"/>
<evidence type="ECO:0000256" key="1">
    <source>
        <dbReference type="HAMAP-Rule" id="MF_02214"/>
    </source>
</evidence>
<comment type="function">
    <text evidence="1">The lipid II isoglutaminyl synthase complex catalyzes the formation of alpha-D-isoglutamine in the cell wall lipid II stem peptide. The MurT subunit catalyzes the ATP-dependent amidation of D-glutamate residue of lipid II, converting it to an isoglutamine residue.</text>
</comment>
<name>A0A5C4U4P6_9CORY</name>
<accession>A0A5C4U4P6</accession>
<dbReference type="RefSeq" id="WP_139465763.1">
    <property type="nucleotide sequence ID" value="NZ_VDHJ01000008.1"/>
</dbReference>
<dbReference type="InterPro" id="IPR036565">
    <property type="entry name" value="Mur-like_cat_sf"/>
</dbReference>
<dbReference type="HAMAP" id="MF_02214">
    <property type="entry name" value="Lipid_II_synth_MurT"/>
    <property type="match status" value="1"/>
</dbReference>
<dbReference type="PANTHER" id="PTHR23135:SF7">
    <property type="entry name" value="LIPID II ISOGLUTAMINYL SYNTHASE (GLUTAMINE-HYDROLYZING) SUBUNIT MURT"/>
    <property type="match status" value="1"/>
</dbReference>
<dbReference type="Proteomes" id="UP000312032">
    <property type="component" value="Unassembled WGS sequence"/>
</dbReference>
<keyword evidence="1" id="KW-0573">Peptidoglycan synthesis</keyword>
<dbReference type="EMBL" id="VDHJ01000008">
    <property type="protein sequence ID" value="TNL97382.1"/>
    <property type="molecule type" value="Genomic_DNA"/>
</dbReference>
<dbReference type="OrthoDB" id="9803907at2"/>
<gene>
    <name evidence="1" type="primary">murT</name>
    <name evidence="4" type="ORF">FHE74_06860</name>
</gene>
<keyword evidence="1" id="KW-0479">Metal-binding</keyword>
<keyword evidence="1" id="KW-0133">Cell shape</keyword>
<dbReference type="GO" id="GO:0009252">
    <property type="term" value="P:peptidoglycan biosynthetic process"/>
    <property type="evidence" value="ECO:0007669"/>
    <property type="project" value="UniProtKB-UniRule"/>
</dbReference>
<organism evidence="4 5">
    <name type="scientific">Corynebacterium tapiri</name>
    <dbReference type="NCBI Taxonomy" id="1448266"/>
    <lineage>
        <taxon>Bacteria</taxon>
        <taxon>Bacillati</taxon>
        <taxon>Actinomycetota</taxon>
        <taxon>Actinomycetes</taxon>
        <taxon>Mycobacteriales</taxon>
        <taxon>Corynebacteriaceae</taxon>
        <taxon>Corynebacterium</taxon>
    </lineage>
</organism>
<dbReference type="GO" id="GO:0046872">
    <property type="term" value="F:metal ion binding"/>
    <property type="evidence" value="ECO:0007669"/>
    <property type="project" value="UniProtKB-KW"/>
</dbReference>
<keyword evidence="1" id="KW-0547">Nucleotide-binding</keyword>
<comment type="similarity">
    <text evidence="1">Belongs to the MurCDEF family. MurT subfamily.</text>
</comment>
<keyword evidence="1" id="KW-0436">Ligase</keyword>
<sequence>MNASLLGSSGPLRRLRSKAATTAARLATKASQVSGRGAGGMIGGLVAGAIDPTIMSQLGGQRPAVLVTGTNGKSTTTRMLAAALRTRYSVATNEGGDNMDAGIISALMAGRDADAIALEVDELHVPAVADKLEPKALVLLNLSRDQLDRVGEINKIERALRSCVEAHPDMVVIANCDDVLMTSVAYDAKNVVWVSAGAGWLGDSVTCPRTGGHVVRTDDDWYAVKPLPDGRQFRRPTPTWEVNSEQLTSPAGSRPMSLTLPGRANRGNATQAIAAAVEAFDVELDAAVSAAEAVDNVAGRYSTIELGEHSVHLLLAKNPAGWQEALTMVDRTADGLVVAVNGQVADGEDLSWLWDVKFEDFDDLAVKAAGERGTDLAVRLTYADISHELIADPVEAIRACPPGRVEVLANYTAFRDLRKALTKQEDYRG</sequence>
<dbReference type="GO" id="GO:0016881">
    <property type="term" value="F:acid-amino acid ligase activity"/>
    <property type="evidence" value="ECO:0007669"/>
    <property type="project" value="InterPro"/>
</dbReference>
<comment type="subunit">
    <text evidence="1">Forms a heterodimer with GatD.</text>
</comment>
<evidence type="ECO:0000313" key="4">
    <source>
        <dbReference type="EMBL" id="TNL97382.1"/>
    </source>
</evidence>
<protein>
    <recommendedName>
        <fullName evidence="1">Lipid II isoglutaminyl synthase (glutamine-hydrolyzing) subunit MurT</fullName>
        <ecNumber evidence="1">6.3.5.13</ecNumber>
    </recommendedName>
</protein>
<keyword evidence="1" id="KW-0067">ATP-binding</keyword>
<comment type="catalytic activity">
    <reaction evidence="1">
        <text>beta-D-GlcNAc-(1-&gt;4)-Mur2Ac(oyl-L-Ala-gamma-D-Glu-L-Lys-D-Ala-D-Ala)-di-trans,octa-cis-undecaprenyl diphosphate + L-glutamine + ATP + H2O = beta-D-GlcNAc-(1-&gt;4)-Mur2Ac(oyl-L-Ala-D-isoglutaminyl-L-Lys-D-Ala-D-Ala)-di-trans,octa-cis-undecaprenyl diphosphate + L-glutamate + ADP + phosphate + H(+)</text>
        <dbReference type="Rhea" id="RHEA:57928"/>
        <dbReference type="ChEBI" id="CHEBI:15377"/>
        <dbReference type="ChEBI" id="CHEBI:15378"/>
        <dbReference type="ChEBI" id="CHEBI:29985"/>
        <dbReference type="ChEBI" id="CHEBI:30616"/>
        <dbReference type="ChEBI" id="CHEBI:43474"/>
        <dbReference type="ChEBI" id="CHEBI:58359"/>
        <dbReference type="ChEBI" id="CHEBI:60033"/>
        <dbReference type="ChEBI" id="CHEBI:62233"/>
        <dbReference type="ChEBI" id="CHEBI:456216"/>
        <dbReference type="EC" id="6.3.5.13"/>
    </reaction>
</comment>
<dbReference type="InterPro" id="IPR013564">
    <property type="entry name" value="MurT_C"/>
</dbReference>
<feature type="domain" description="Mur ligase central" evidence="2">
    <location>
        <begin position="67"/>
        <end position="275"/>
    </location>
</feature>
<comment type="caution">
    <text evidence="1">Lacks conserved residue(s) required for the propagation of feature annotation.</text>
</comment>
<evidence type="ECO:0000259" key="2">
    <source>
        <dbReference type="Pfam" id="PF08245"/>
    </source>
</evidence>
<dbReference type="InterPro" id="IPR013221">
    <property type="entry name" value="Mur_ligase_cen"/>
</dbReference>
<dbReference type="Pfam" id="PF08353">
    <property type="entry name" value="MurT_C"/>
    <property type="match status" value="1"/>
</dbReference>
<keyword evidence="5" id="KW-1185">Reference proteome</keyword>
<dbReference type="InterPro" id="IPR043703">
    <property type="entry name" value="Lipid_II_synth_MurT"/>
</dbReference>
<dbReference type="SUPFAM" id="SSF53623">
    <property type="entry name" value="MurD-like peptide ligases, catalytic domain"/>
    <property type="match status" value="1"/>
</dbReference>
<evidence type="ECO:0000313" key="5">
    <source>
        <dbReference type="Proteomes" id="UP000312032"/>
    </source>
</evidence>
<keyword evidence="1" id="KW-0961">Cell wall biogenesis/degradation</keyword>
<comment type="caution">
    <text evidence="4">The sequence shown here is derived from an EMBL/GenBank/DDBJ whole genome shotgun (WGS) entry which is preliminary data.</text>
</comment>